<evidence type="ECO:0000313" key="1">
    <source>
        <dbReference type="EMBL" id="KAL0938969.1"/>
    </source>
</evidence>
<name>A0ACC3Z4G0_COLTU</name>
<dbReference type="EMBL" id="VUJX02000003">
    <property type="protein sequence ID" value="KAL0938969.1"/>
    <property type="molecule type" value="Genomic_DNA"/>
</dbReference>
<keyword evidence="2" id="KW-1185">Reference proteome</keyword>
<dbReference type="Proteomes" id="UP000805649">
    <property type="component" value="Unassembled WGS sequence"/>
</dbReference>
<proteinExistence type="predicted"/>
<comment type="caution">
    <text evidence="1">The sequence shown here is derived from an EMBL/GenBank/DDBJ whole genome shotgun (WGS) entry which is preliminary data.</text>
</comment>
<sequence length="48" mass="5427">MQMSLRPTLSFFFLFPADLFPLTPSELGPLFLGVSPLPFRCILPHYDG</sequence>
<evidence type="ECO:0000313" key="2">
    <source>
        <dbReference type="Proteomes" id="UP000805649"/>
    </source>
</evidence>
<reference evidence="1 2" key="1">
    <citation type="journal article" date="2020" name="Phytopathology">
        <title>Genome Sequence Resources of Colletotrichum truncatum, C. plurivorum, C. musicola, and C. sojae: Four Species Pathogenic to Soybean (Glycine max).</title>
        <authorList>
            <person name="Rogerio F."/>
            <person name="Boufleur T.R."/>
            <person name="Ciampi-Guillardi M."/>
            <person name="Sukno S.A."/>
            <person name="Thon M.R."/>
            <person name="Massola Junior N.S."/>
            <person name="Baroncelli R."/>
        </authorList>
    </citation>
    <scope>NUCLEOTIDE SEQUENCE [LARGE SCALE GENOMIC DNA]</scope>
    <source>
        <strain evidence="1 2">CMES1059</strain>
    </source>
</reference>
<gene>
    <name evidence="1" type="ORF">CTRU02_205579</name>
</gene>
<protein>
    <submittedName>
        <fullName evidence="1">Uncharacterized protein</fullName>
    </submittedName>
</protein>
<accession>A0ACC3Z4G0</accession>
<organism evidence="1 2">
    <name type="scientific">Colletotrichum truncatum</name>
    <name type="common">Anthracnose fungus</name>
    <name type="synonym">Colletotrichum capsici</name>
    <dbReference type="NCBI Taxonomy" id="5467"/>
    <lineage>
        <taxon>Eukaryota</taxon>
        <taxon>Fungi</taxon>
        <taxon>Dikarya</taxon>
        <taxon>Ascomycota</taxon>
        <taxon>Pezizomycotina</taxon>
        <taxon>Sordariomycetes</taxon>
        <taxon>Hypocreomycetidae</taxon>
        <taxon>Glomerellales</taxon>
        <taxon>Glomerellaceae</taxon>
        <taxon>Colletotrichum</taxon>
        <taxon>Colletotrichum truncatum species complex</taxon>
    </lineage>
</organism>